<evidence type="ECO:0000313" key="2">
    <source>
        <dbReference type="Proteomes" id="UP000016932"/>
    </source>
</evidence>
<keyword evidence="2" id="KW-1185">Reference proteome</keyword>
<dbReference type="HOGENOM" id="CLU_1070083_0_0_1"/>
<dbReference type="RefSeq" id="XP_007932105.1">
    <property type="nucleotide sequence ID" value="XM_007933914.1"/>
</dbReference>
<dbReference type="VEuPathDB" id="FungiDB:MYCFIDRAFT_179919"/>
<protein>
    <submittedName>
        <fullName evidence="1">Uncharacterized protein</fullName>
    </submittedName>
</protein>
<gene>
    <name evidence="1" type="ORF">MYCFIDRAFT_179919</name>
</gene>
<evidence type="ECO:0000313" key="1">
    <source>
        <dbReference type="EMBL" id="EME77343.1"/>
    </source>
</evidence>
<organism evidence="1 2">
    <name type="scientific">Pseudocercospora fijiensis (strain CIRAD86)</name>
    <name type="common">Black leaf streak disease fungus</name>
    <name type="synonym">Mycosphaerella fijiensis</name>
    <dbReference type="NCBI Taxonomy" id="383855"/>
    <lineage>
        <taxon>Eukaryota</taxon>
        <taxon>Fungi</taxon>
        <taxon>Dikarya</taxon>
        <taxon>Ascomycota</taxon>
        <taxon>Pezizomycotina</taxon>
        <taxon>Dothideomycetes</taxon>
        <taxon>Dothideomycetidae</taxon>
        <taxon>Mycosphaerellales</taxon>
        <taxon>Mycosphaerellaceae</taxon>
        <taxon>Pseudocercospora</taxon>
    </lineage>
</organism>
<dbReference type="AlphaFoldDB" id="M3AJK3"/>
<sequence>MRKAAGYAAAARRSEEQLLPLRRCRALPAITDKLWAAHSTSVELNPLLRCPRTHRAPDVFCLYATYVTRLSNRGFAFSLCGRRVKSPKSARQMLLTQPPCYQLTLRSPVVQGSVVVCNTGGIKIGDLLSGIRRLKGKESDLRVVIDIEDVFFPTIEEDEAGHAGWHWKMTRSQEHKNADSMDQNYQRGMVSRERSSNQDSLKSVATYGFTAHAHSWFGLAMSGPNGVMRVYHTPSPLHFYSAILASAIPLVYCLMRQIQV</sequence>
<dbReference type="GeneID" id="19334234"/>
<accession>M3AJK3</accession>
<dbReference type="EMBL" id="KB446566">
    <property type="protein sequence ID" value="EME77343.1"/>
    <property type="molecule type" value="Genomic_DNA"/>
</dbReference>
<dbReference type="OrthoDB" id="3800738at2759"/>
<dbReference type="Proteomes" id="UP000016932">
    <property type="component" value="Unassembled WGS sequence"/>
</dbReference>
<reference evidence="1 2" key="1">
    <citation type="journal article" date="2012" name="PLoS Pathog.">
        <title>Diverse lifestyles and strategies of plant pathogenesis encoded in the genomes of eighteen Dothideomycetes fungi.</title>
        <authorList>
            <person name="Ohm R.A."/>
            <person name="Feau N."/>
            <person name="Henrissat B."/>
            <person name="Schoch C.L."/>
            <person name="Horwitz B.A."/>
            <person name="Barry K.W."/>
            <person name="Condon B.J."/>
            <person name="Copeland A.C."/>
            <person name="Dhillon B."/>
            <person name="Glaser F."/>
            <person name="Hesse C.N."/>
            <person name="Kosti I."/>
            <person name="LaButti K."/>
            <person name="Lindquist E.A."/>
            <person name="Lucas S."/>
            <person name="Salamov A.A."/>
            <person name="Bradshaw R.E."/>
            <person name="Ciuffetti L."/>
            <person name="Hamelin R.C."/>
            <person name="Kema G.H.J."/>
            <person name="Lawrence C."/>
            <person name="Scott J.A."/>
            <person name="Spatafora J.W."/>
            <person name="Turgeon B.G."/>
            <person name="de Wit P.J.G.M."/>
            <person name="Zhong S."/>
            <person name="Goodwin S.B."/>
            <person name="Grigoriev I.V."/>
        </authorList>
    </citation>
    <scope>NUCLEOTIDE SEQUENCE [LARGE SCALE GENOMIC DNA]</scope>
    <source>
        <strain evidence="1 2">CIRAD86</strain>
    </source>
</reference>
<name>M3AJK3_PSEFD</name>
<proteinExistence type="predicted"/>
<dbReference type="KEGG" id="pfj:MYCFIDRAFT_179919"/>